<dbReference type="RefSeq" id="WP_188147444.1">
    <property type="nucleotide sequence ID" value="NZ_CAJHFL010000032.1"/>
</dbReference>
<dbReference type="AlphaFoldDB" id="A0A8I0FAB7"/>
<evidence type="ECO:0000313" key="2">
    <source>
        <dbReference type="Proteomes" id="UP000634608"/>
    </source>
</evidence>
<evidence type="ECO:0000313" key="1">
    <source>
        <dbReference type="EMBL" id="MBD0221874.1"/>
    </source>
</evidence>
<organism evidence="1 2">
    <name type="scientific">Acinetobacter baumannii</name>
    <dbReference type="NCBI Taxonomy" id="470"/>
    <lineage>
        <taxon>Bacteria</taxon>
        <taxon>Pseudomonadati</taxon>
        <taxon>Pseudomonadota</taxon>
        <taxon>Gammaproteobacteria</taxon>
        <taxon>Moraxellales</taxon>
        <taxon>Moraxellaceae</taxon>
        <taxon>Acinetobacter</taxon>
        <taxon>Acinetobacter calcoaceticus/baumannii complex</taxon>
    </lineage>
</organism>
<accession>A0A8I0FAB7</accession>
<sequence length="72" mass="8317">MSVLRCGDVVKNSNYPFNFKVLKVTKQWATCEGMNEHGQRVVEDFSPEFLEVVSRRPGMNINFADFEKVFAK</sequence>
<reference evidence="1" key="1">
    <citation type="submission" date="2020-08" db="EMBL/GenBank/DDBJ databases">
        <title>Diversity of carbapenem-resistant Acinetobacter baumannii and bacteriophage-mediated spread of the Oxa23 carbapenemase.</title>
        <authorList>
            <person name="Abouelfetouh A."/>
            <person name="Mattock J."/>
            <person name="Turner D."/>
            <person name="Li E."/>
            <person name="Evans B.A."/>
        </authorList>
    </citation>
    <scope>NUCLEOTIDE SEQUENCE</scope>
    <source>
        <strain evidence="1">A86</strain>
    </source>
</reference>
<proteinExistence type="predicted"/>
<protein>
    <submittedName>
        <fullName evidence="1">Uncharacterized protein</fullName>
    </submittedName>
</protein>
<dbReference type="Proteomes" id="UP000634608">
    <property type="component" value="Unassembled WGS sequence"/>
</dbReference>
<dbReference type="EMBL" id="JACSVK010000097">
    <property type="protein sequence ID" value="MBD0221874.1"/>
    <property type="molecule type" value="Genomic_DNA"/>
</dbReference>
<name>A0A8I0FAB7_ACIBA</name>
<gene>
    <name evidence="1" type="ORF">IAG11_18560</name>
</gene>
<comment type="caution">
    <text evidence="1">The sequence shown here is derived from an EMBL/GenBank/DDBJ whole genome shotgun (WGS) entry which is preliminary data.</text>
</comment>